<keyword evidence="2" id="KW-1185">Reference proteome</keyword>
<proteinExistence type="predicted"/>
<gene>
    <name evidence="1" type="ORF">MSG28_013605</name>
</gene>
<dbReference type="EMBL" id="CM046124">
    <property type="protein sequence ID" value="KAI8432619.1"/>
    <property type="molecule type" value="Genomic_DNA"/>
</dbReference>
<organism evidence="1 2">
    <name type="scientific">Choristoneura fumiferana</name>
    <name type="common">Spruce budworm moth</name>
    <name type="synonym">Archips fumiferana</name>
    <dbReference type="NCBI Taxonomy" id="7141"/>
    <lineage>
        <taxon>Eukaryota</taxon>
        <taxon>Metazoa</taxon>
        <taxon>Ecdysozoa</taxon>
        <taxon>Arthropoda</taxon>
        <taxon>Hexapoda</taxon>
        <taxon>Insecta</taxon>
        <taxon>Pterygota</taxon>
        <taxon>Neoptera</taxon>
        <taxon>Endopterygota</taxon>
        <taxon>Lepidoptera</taxon>
        <taxon>Glossata</taxon>
        <taxon>Ditrysia</taxon>
        <taxon>Tortricoidea</taxon>
        <taxon>Tortricidae</taxon>
        <taxon>Tortricinae</taxon>
        <taxon>Choristoneura</taxon>
    </lineage>
</organism>
<evidence type="ECO:0000313" key="2">
    <source>
        <dbReference type="Proteomes" id="UP001064048"/>
    </source>
</evidence>
<evidence type="ECO:0000313" key="1">
    <source>
        <dbReference type="EMBL" id="KAI8432619.1"/>
    </source>
</evidence>
<comment type="caution">
    <text evidence="1">The sequence shown here is derived from an EMBL/GenBank/DDBJ whole genome shotgun (WGS) entry which is preliminary data.</text>
</comment>
<reference evidence="1 2" key="1">
    <citation type="journal article" date="2022" name="Genome Biol. Evol.">
        <title>The Spruce Budworm Genome: Reconstructing the Evolutionary History of Antifreeze Proteins.</title>
        <authorList>
            <person name="Beliveau C."/>
            <person name="Gagne P."/>
            <person name="Picq S."/>
            <person name="Vernygora O."/>
            <person name="Keeling C.I."/>
            <person name="Pinkney K."/>
            <person name="Doucet D."/>
            <person name="Wen F."/>
            <person name="Johnston J.S."/>
            <person name="Maaroufi H."/>
            <person name="Boyle B."/>
            <person name="Laroche J."/>
            <person name="Dewar K."/>
            <person name="Juretic N."/>
            <person name="Blackburn G."/>
            <person name="Nisole A."/>
            <person name="Brunet B."/>
            <person name="Brandao M."/>
            <person name="Lumley L."/>
            <person name="Duan J."/>
            <person name="Quan G."/>
            <person name="Lucarotti C.J."/>
            <person name="Roe A.D."/>
            <person name="Sperling F.A.H."/>
            <person name="Levesque R.C."/>
            <person name="Cusson M."/>
        </authorList>
    </citation>
    <scope>NUCLEOTIDE SEQUENCE [LARGE SCALE GENOMIC DNA]</scope>
    <source>
        <strain evidence="1">Glfc:IPQL:Cfum</strain>
    </source>
</reference>
<sequence>MHDEPLNIVMGNLSWLKIMQEMLFACGVVEEPLCDQTRSKIHPLSCRIQDEHNYEWLNNYLAVTLSLSSNMSNSTL</sequence>
<dbReference type="Proteomes" id="UP001064048">
    <property type="component" value="Chromosome 24"/>
</dbReference>
<name>A0ACC0K825_CHOFU</name>
<accession>A0ACC0K825</accession>
<protein>
    <submittedName>
        <fullName evidence="1">Uncharacterized protein</fullName>
    </submittedName>
</protein>